<dbReference type="InterPro" id="IPR002197">
    <property type="entry name" value="HTH_Fis"/>
</dbReference>
<dbReference type="CDD" id="cd00009">
    <property type="entry name" value="AAA"/>
    <property type="match status" value="1"/>
</dbReference>
<dbReference type="PANTHER" id="PTHR32071:SF117">
    <property type="entry name" value="PTS-DEPENDENT DIHYDROXYACETONE KINASE OPERON REGULATORY PROTEIN-RELATED"/>
    <property type="match status" value="1"/>
</dbReference>
<dbReference type="Proteomes" id="UP000075604">
    <property type="component" value="Unassembled WGS sequence"/>
</dbReference>
<reference evidence="7 8" key="1">
    <citation type="submission" date="2014-02" db="EMBL/GenBank/DDBJ databases">
        <title>The small core and large imbalanced accessory genome model reveals a collaborative survival strategy of Sorangium cellulosum strains in nature.</title>
        <authorList>
            <person name="Han K."/>
            <person name="Peng R."/>
            <person name="Blom J."/>
            <person name="Li Y.-Z."/>
        </authorList>
    </citation>
    <scope>NUCLEOTIDE SEQUENCE [LARGE SCALE GENOMIC DNA]</scope>
    <source>
        <strain evidence="7 8">So0157-18</strain>
    </source>
</reference>
<dbReference type="PRINTS" id="PR01590">
    <property type="entry name" value="HTHFIS"/>
</dbReference>
<dbReference type="GO" id="GO:0006355">
    <property type="term" value="P:regulation of DNA-templated transcription"/>
    <property type="evidence" value="ECO:0007669"/>
    <property type="project" value="InterPro"/>
</dbReference>
<dbReference type="SUPFAM" id="SSF52540">
    <property type="entry name" value="P-loop containing nucleoside triphosphate hydrolases"/>
    <property type="match status" value="1"/>
</dbReference>
<dbReference type="PROSITE" id="PS00676">
    <property type="entry name" value="SIGMA54_INTERACT_2"/>
    <property type="match status" value="1"/>
</dbReference>
<keyword evidence="1" id="KW-0547">Nucleotide-binding</keyword>
<protein>
    <submittedName>
        <fullName evidence="7">AAA family ATPase</fullName>
    </submittedName>
</protein>
<dbReference type="InterPro" id="IPR027417">
    <property type="entry name" value="P-loop_NTPase"/>
</dbReference>
<dbReference type="SUPFAM" id="SSF55781">
    <property type="entry name" value="GAF domain-like"/>
    <property type="match status" value="1"/>
</dbReference>
<evidence type="ECO:0000259" key="6">
    <source>
        <dbReference type="PROSITE" id="PS50045"/>
    </source>
</evidence>
<keyword evidence="5" id="KW-0804">Transcription</keyword>
<evidence type="ECO:0000256" key="5">
    <source>
        <dbReference type="ARBA" id="ARBA00023163"/>
    </source>
</evidence>
<proteinExistence type="predicted"/>
<dbReference type="InterPro" id="IPR009057">
    <property type="entry name" value="Homeodomain-like_sf"/>
</dbReference>
<evidence type="ECO:0000256" key="2">
    <source>
        <dbReference type="ARBA" id="ARBA00022840"/>
    </source>
</evidence>
<dbReference type="SMART" id="SM00382">
    <property type="entry name" value="AAA"/>
    <property type="match status" value="1"/>
</dbReference>
<dbReference type="Gene3D" id="1.10.8.60">
    <property type="match status" value="1"/>
</dbReference>
<dbReference type="Pfam" id="PF01590">
    <property type="entry name" value="GAF"/>
    <property type="match status" value="1"/>
</dbReference>
<dbReference type="InterPro" id="IPR058031">
    <property type="entry name" value="AAA_lid_NorR"/>
</dbReference>
<sequence>MDPVNERDLFKQLLELGIQDEVEPFLREALSLIVSMTGARRGYIELSGNGSAEGRPSGGGADARLRATPRFWMAHGCSEMEIEKIREAFSRGIIGDALATGKTVLTSCAMEDPRYRERGSVRRNRIEAVMCAPIGLSPPLGVLYLQDRGQPGPFSEEDRSRAEMFTRYLAAFADRLLIRRRRLDDTDPTLPLRGKLRAEEVIGRSPALATLLKEISLAALVKFTVLLLGPTGTGKTQIAHVIHASGPRATKPFIPINCASMPEGLFENELFGAVQGGHSGGRVEGKVTAAQGGTLFLDEVAELSLGSQGKLLQFLQSKNYFPLGSARPVTADVRIIAATNVDLEEHVSQGKFREDLLSRLEGMTIRVPSLAERREDIVDLAIFFCQRICEENELPRLKLSVGALCALETAEWPKNVRQLSNLIQQAAIRAAGEGVLQIEQRHLFPDAGAGQGSSERSLTLQAAKRRFEEQFIRRTLEETGWNHAETARRLDVSRSQFYNLIKAYKIERPKP</sequence>
<dbReference type="Pfam" id="PF25601">
    <property type="entry name" value="AAA_lid_14"/>
    <property type="match status" value="1"/>
</dbReference>
<dbReference type="Gene3D" id="1.10.10.60">
    <property type="entry name" value="Homeodomain-like"/>
    <property type="match status" value="1"/>
</dbReference>
<dbReference type="InterPro" id="IPR003593">
    <property type="entry name" value="AAA+_ATPase"/>
</dbReference>
<dbReference type="EMBL" id="JELX01001448">
    <property type="protein sequence ID" value="KYF58967.1"/>
    <property type="molecule type" value="Genomic_DNA"/>
</dbReference>
<feature type="domain" description="Sigma-54 factor interaction" evidence="6">
    <location>
        <begin position="201"/>
        <end position="428"/>
    </location>
</feature>
<evidence type="ECO:0000313" key="8">
    <source>
        <dbReference type="Proteomes" id="UP000075604"/>
    </source>
</evidence>
<evidence type="ECO:0000256" key="1">
    <source>
        <dbReference type="ARBA" id="ARBA00022741"/>
    </source>
</evidence>
<dbReference type="InterPro" id="IPR002078">
    <property type="entry name" value="Sigma_54_int"/>
</dbReference>
<dbReference type="InterPro" id="IPR029016">
    <property type="entry name" value="GAF-like_dom_sf"/>
</dbReference>
<dbReference type="PANTHER" id="PTHR32071">
    <property type="entry name" value="TRANSCRIPTIONAL REGULATORY PROTEIN"/>
    <property type="match status" value="1"/>
</dbReference>
<dbReference type="SMART" id="SM00065">
    <property type="entry name" value="GAF"/>
    <property type="match status" value="1"/>
</dbReference>
<dbReference type="Gene3D" id="3.30.450.40">
    <property type="match status" value="1"/>
</dbReference>
<organism evidence="7 8">
    <name type="scientific">Sorangium cellulosum</name>
    <name type="common">Polyangium cellulosum</name>
    <dbReference type="NCBI Taxonomy" id="56"/>
    <lineage>
        <taxon>Bacteria</taxon>
        <taxon>Pseudomonadati</taxon>
        <taxon>Myxococcota</taxon>
        <taxon>Polyangia</taxon>
        <taxon>Polyangiales</taxon>
        <taxon>Polyangiaceae</taxon>
        <taxon>Sorangium</taxon>
    </lineage>
</organism>
<dbReference type="Gene3D" id="3.40.50.300">
    <property type="entry name" value="P-loop containing nucleotide triphosphate hydrolases"/>
    <property type="match status" value="1"/>
</dbReference>
<keyword evidence="3" id="KW-0805">Transcription regulation</keyword>
<keyword evidence="4" id="KW-0238">DNA-binding</keyword>
<dbReference type="InterPro" id="IPR025943">
    <property type="entry name" value="Sigma_54_int_dom_ATP-bd_2"/>
</dbReference>
<dbReference type="Pfam" id="PF02954">
    <property type="entry name" value="HTH_8"/>
    <property type="match status" value="1"/>
</dbReference>
<evidence type="ECO:0000256" key="4">
    <source>
        <dbReference type="ARBA" id="ARBA00023125"/>
    </source>
</evidence>
<dbReference type="Pfam" id="PF00158">
    <property type="entry name" value="Sigma54_activat"/>
    <property type="match status" value="1"/>
</dbReference>
<name>A0A150PT81_SORCE</name>
<dbReference type="GO" id="GO:0043565">
    <property type="term" value="F:sequence-specific DNA binding"/>
    <property type="evidence" value="ECO:0007669"/>
    <property type="project" value="InterPro"/>
</dbReference>
<dbReference type="AlphaFoldDB" id="A0A150PT81"/>
<dbReference type="GO" id="GO:0005524">
    <property type="term" value="F:ATP binding"/>
    <property type="evidence" value="ECO:0007669"/>
    <property type="project" value="UniProtKB-KW"/>
</dbReference>
<accession>A0A150PT81</accession>
<comment type="caution">
    <text evidence="7">The sequence shown here is derived from an EMBL/GenBank/DDBJ whole genome shotgun (WGS) entry which is preliminary data.</text>
</comment>
<gene>
    <name evidence="7" type="ORF">BE04_43590</name>
</gene>
<evidence type="ECO:0000313" key="7">
    <source>
        <dbReference type="EMBL" id="KYF58967.1"/>
    </source>
</evidence>
<evidence type="ECO:0000256" key="3">
    <source>
        <dbReference type="ARBA" id="ARBA00023015"/>
    </source>
</evidence>
<dbReference type="FunFam" id="3.40.50.300:FF:000006">
    <property type="entry name" value="DNA-binding transcriptional regulator NtrC"/>
    <property type="match status" value="1"/>
</dbReference>
<dbReference type="SUPFAM" id="SSF46689">
    <property type="entry name" value="Homeodomain-like"/>
    <property type="match status" value="1"/>
</dbReference>
<dbReference type="InterPro" id="IPR003018">
    <property type="entry name" value="GAF"/>
</dbReference>
<dbReference type="PROSITE" id="PS50045">
    <property type="entry name" value="SIGMA54_INTERACT_4"/>
    <property type="match status" value="1"/>
</dbReference>
<keyword evidence="2" id="KW-0067">ATP-binding</keyword>